<dbReference type="AlphaFoldDB" id="A0A085ZWU8"/>
<reference evidence="1 2" key="1">
    <citation type="submission" date="2014-07" db="EMBL/GenBank/DDBJ databases">
        <title>Genome of Chryseobacterium soli DSM 19298.</title>
        <authorList>
            <person name="Stropko S.J."/>
            <person name="Pipes S.E."/>
            <person name="Newman J."/>
        </authorList>
    </citation>
    <scope>NUCLEOTIDE SEQUENCE [LARGE SCALE GENOMIC DNA]</scope>
    <source>
        <strain evidence="1 2">DSM 19298</strain>
    </source>
</reference>
<dbReference type="Proteomes" id="UP000028705">
    <property type="component" value="Unassembled WGS sequence"/>
</dbReference>
<organism evidence="1 2">
    <name type="scientific">Chryseobacterium soli</name>
    <dbReference type="NCBI Taxonomy" id="445961"/>
    <lineage>
        <taxon>Bacteria</taxon>
        <taxon>Pseudomonadati</taxon>
        <taxon>Bacteroidota</taxon>
        <taxon>Flavobacteriia</taxon>
        <taxon>Flavobacteriales</taxon>
        <taxon>Weeksellaceae</taxon>
        <taxon>Chryseobacterium group</taxon>
        <taxon>Chryseobacterium</taxon>
    </lineage>
</organism>
<comment type="caution">
    <text evidence="1">The sequence shown here is derived from an EMBL/GenBank/DDBJ whole genome shotgun (WGS) entry which is preliminary data.</text>
</comment>
<evidence type="ECO:0008006" key="3">
    <source>
        <dbReference type="Google" id="ProtNLM"/>
    </source>
</evidence>
<dbReference type="EMBL" id="JPRH01000022">
    <property type="protein sequence ID" value="KFF08912.1"/>
    <property type="molecule type" value="Genomic_DNA"/>
</dbReference>
<gene>
    <name evidence="1" type="ORF">IW15_22675</name>
</gene>
<dbReference type="STRING" id="445961.IW15_22675"/>
<protein>
    <recommendedName>
        <fullName evidence="3">Sugar-binding protein</fullName>
    </recommendedName>
</protein>
<proteinExistence type="predicted"/>
<accession>A0A085ZWU8</accession>
<evidence type="ECO:0000313" key="2">
    <source>
        <dbReference type="Proteomes" id="UP000028705"/>
    </source>
</evidence>
<keyword evidence="2" id="KW-1185">Reference proteome</keyword>
<dbReference type="eggNOG" id="COG3209">
    <property type="taxonomic scope" value="Bacteria"/>
</dbReference>
<name>A0A085ZWU8_9FLAO</name>
<sequence length="1104" mass="126419">MPITYPTSPDVTKMQTYGQIPVTSYSGLANISVPIYTIKEGSFEFPITLDYSTRGIKVREEATRVGLGWNLGFPGLISRNVNGKPDYDAVYNYTNRYFAAKAKNNTLIPDFTGYVAPIDFIKLGLETKIMPTNYKMENYIQGDRYFSNNPDFMPDDYYYTLPKYSGKFIFKRDRTPILEKIQDKLKIEITDSLGVQGQPTLKKLKIIDPLGTAYTFNDFETVFSQDHEGSVATNVTINNAWYISKIKTKEGNEIKFTYDLIETIPSYNLYDYSGIPMNFFNDGNNGTTPVGTFPYYQDKMYEGWKEFKCKLIKKIEFSEGVIEFDYDTRQDLYGDKRIVAISLKNKQNKLIKKIKLNQSYFDKNFNSMLTELGAWQQSAATSNFMNRQDILNKRLKLNSIEYQDANEQTINTEGFEYYDQYIPAKNSTAIDYWGYFNGEPQNEHLFTSFTLTVPEVYGDYFFIAKTGNQHIVTIPGANRQINPLFTNSMSLKKIIYPTKGGTEFEYENNTYDPEKSFVSDANAGKYSLYQNNNINGNKFNLAGGQRIKSLINTDNSGGIYKKNYIYHSTRDDNNDGIMENYSSGYLLNRPNFFYFRPKTTINAGNGEGTVNTVNGYILLKNSPTYDNDFIGYETIDEIATNLTDNTKIKSTYTYNITPPTTYSGIYDLMKGFQAPTPDFSEPQNMFVKSLVRYNIFRLDFEYKTDPNNPPKEYYRDYAFDYRPDFIKNDIEMKNGLLKSLTQYSFNNNSYTPVTSEEYEYNWTNYFLPQYWGVYYDFSSAVIPPSDMFIIPQEYQFYNNYTAFYNASNTTTVQTSGYLGSNQYNIVYKSIVPIYNPGASSITKKEYFNGKIITTKTDNEYPMAMQGQYSPNWGNLLSQKITFPDNTIKESTYKYSFDKNNQKLLSANMIDIPLETTITNKQNTSDTGKIISKTETKYDNPVNIFPTSVLTYNTLAGSMDTEVTFDKYDLNGNIQQYTAKNGVSTTVIWGYNNTQPIAKIEGAKIYDIPQALIDSIVNASNTDAISGTDASEQSLIAALDAFRNNAGLSAFQISTYTYDPLIGVRSITPPSGIREVYKYDSANRLEKVVDANGKVLKEYQYHYKN</sequence>
<evidence type="ECO:0000313" key="1">
    <source>
        <dbReference type="EMBL" id="KFF08912.1"/>
    </source>
</evidence>